<dbReference type="SUPFAM" id="SSF55486">
    <property type="entry name" value="Metalloproteases ('zincins'), catalytic domain"/>
    <property type="match status" value="1"/>
</dbReference>
<feature type="domain" description="Peptidase M10 serralysin C-terminal" evidence="5">
    <location>
        <begin position="208"/>
        <end position="326"/>
    </location>
</feature>
<sequence length="534" mass="57185">MTAPVWTDQQVLDQLIFKAWTLPVLKYGFPATAQDAAATGNEALTFAPLNELQQAMANLGMATWADLISVPVRLASAATANIRFGLTATDIGLAHAHLPPFGDIWFHAKLEHLKEPAPGNYSFSTYLHEIGHALGLLHMGDYDGDGQWQPSSYQDSVVYSVMSYFGPKTGEGLVAWGEWISADGRVIAPQTPMLNDIFAIQTMYGASNARADNTVYGFGSTAAGATAPLYDFSVNQNPILALYDAGGIDTLDLSGWGTDSHVDLRPGAFSSANGMTNNLAIARNTIIENLTTGAGNDKLIGNHADNVLRGGAGNDLFVASAGYDLLYGEAGDDTVQYQGPAADFKFDYYLPEDLFVVTDMNGAFGANALFGIENVVFDDASASVASMTPNVMRFLNTANGAHFHTASIEEARGLYLNAPEFVYEGVLFNRSLETGPATVDVHRFFNTGTHSHFYTADAAEAEFVKASFPSFVYEGVAYQAASAKAPDTVEVHRFYNAKQGSHFYTADAAEADHVKIALAGEYAYEGVAYYAGAA</sequence>
<dbReference type="AlphaFoldDB" id="A0A853G1T2"/>
<dbReference type="GO" id="GO:0005615">
    <property type="term" value="C:extracellular space"/>
    <property type="evidence" value="ECO:0007669"/>
    <property type="project" value="InterPro"/>
</dbReference>
<evidence type="ECO:0000259" key="6">
    <source>
        <dbReference type="Pfam" id="PF18885"/>
    </source>
</evidence>
<dbReference type="Gene3D" id="2.150.10.10">
    <property type="entry name" value="Serralysin-like metalloprotease, C-terminal"/>
    <property type="match status" value="1"/>
</dbReference>
<dbReference type="Gene3D" id="3.40.390.10">
    <property type="entry name" value="Collagenase (Catalytic Domain)"/>
    <property type="match status" value="1"/>
</dbReference>
<evidence type="ECO:0000256" key="3">
    <source>
        <dbReference type="ARBA" id="ARBA00022525"/>
    </source>
</evidence>
<dbReference type="Proteomes" id="UP000559809">
    <property type="component" value="Unassembled WGS sequence"/>
</dbReference>
<dbReference type="InterPro" id="IPR024079">
    <property type="entry name" value="MetalloPept_cat_dom_sf"/>
</dbReference>
<dbReference type="InterPro" id="IPR043708">
    <property type="entry name" value="DUF5648"/>
</dbReference>
<name>A0A853G1T2_9BURK</name>
<comment type="caution">
    <text evidence="7">The sequence shown here is derived from an EMBL/GenBank/DDBJ whole genome shotgun (WGS) entry which is preliminary data.</text>
</comment>
<dbReference type="CDD" id="cd04277">
    <property type="entry name" value="ZnMc_serralysin_like"/>
    <property type="match status" value="1"/>
</dbReference>
<reference evidence="7 8" key="1">
    <citation type="submission" date="2020-07" db="EMBL/GenBank/DDBJ databases">
        <title>Taxonomic revisions and descriptions of new bacterial species based on genomic comparisons in the high-G+C-content subgroup of the family Alcaligenaceae.</title>
        <authorList>
            <person name="Szabo A."/>
            <person name="Felfoldi T."/>
        </authorList>
    </citation>
    <scope>NUCLEOTIDE SEQUENCE [LARGE SCALE GENOMIC DNA]</scope>
    <source>
        <strain evidence="7 8">LMG 24012</strain>
    </source>
</reference>
<evidence type="ECO:0000313" key="7">
    <source>
        <dbReference type="EMBL" id="NYT50247.1"/>
    </source>
</evidence>
<dbReference type="GO" id="GO:0008237">
    <property type="term" value="F:metallopeptidase activity"/>
    <property type="evidence" value="ECO:0007669"/>
    <property type="project" value="InterPro"/>
</dbReference>
<dbReference type="EMBL" id="JACCEM010000006">
    <property type="protein sequence ID" value="NYT50247.1"/>
    <property type="molecule type" value="Genomic_DNA"/>
</dbReference>
<dbReference type="InterPro" id="IPR011049">
    <property type="entry name" value="Serralysin-like_metalloprot_C"/>
</dbReference>
<dbReference type="SUPFAM" id="SSF51120">
    <property type="entry name" value="beta-Roll"/>
    <property type="match status" value="1"/>
</dbReference>
<evidence type="ECO:0000259" key="5">
    <source>
        <dbReference type="Pfam" id="PF08548"/>
    </source>
</evidence>
<comment type="cofactor">
    <cofactor evidence="1">
        <name>Ca(2+)</name>
        <dbReference type="ChEBI" id="CHEBI:29108"/>
    </cofactor>
</comment>
<evidence type="ECO:0000256" key="2">
    <source>
        <dbReference type="ARBA" id="ARBA00004613"/>
    </source>
</evidence>
<dbReference type="InterPro" id="IPR034033">
    <property type="entry name" value="Serralysin-like"/>
</dbReference>
<proteinExistence type="predicted"/>
<keyword evidence="4" id="KW-0677">Repeat</keyword>
<gene>
    <name evidence="7" type="ORF">H0A72_13085</name>
</gene>
<keyword evidence="8" id="KW-1185">Reference proteome</keyword>
<evidence type="ECO:0000256" key="4">
    <source>
        <dbReference type="ARBA" id="ARBA00022737"/>
    </source>
</evidence>
<keyword evidence="3" id="KW-0964">Secreted</keyword>
<dbReference type="Pfam" id="PF08548">
    <property type="entry name" value="Peptidase_M10_C"/>
    <property type="match status" value="1"/>
</dbReference>
<evidence type="ECO:0000256" key="1">
    <source>
        <dbReference type="ARBA" id="ARBA00001913"/>
    </source>
</evidence>
<comment type="subcellular location">
    <subcellularLocation>
        <location evidence="2">Secreted</location>
    </subcellularLocation>
</comment>
<evidence type="ECO:0000313" key="8">
    <source>
        <dbReference type="Proteomes" id="UP000559809"/>
    </source>
</evidence>
<dbReference type="Pfam" id="PF18885">
    <property type="entry name" value="DUF5648"/>
    <property type="match status" value="1"/>
</dbReference>
<dbReference type="InterPro" id="IPR001343">
    <property type="entry name" value="Hemolysn_Ca-bd"/>
</dbReference>
<dbReference type="GO" id="GO:0005509">
    <property type="term" value="F:calcium ion binding"/>
    <property type="evidence" value="ECO:0007669"/>
    <property type="project" value="InterPro"/>
</dbReference>
<protein>
    <submittedName>
        <fullName evidence="7">M10 family metallopeptidase C-terminal domain-containing protein</fullName>
    </submittedName>
</protein>
<dbReference type="RefSeq" id="WP_180155987.1">
    <property type="nucleotide sequence ID" value="NZ_JACCEM010000006.1"/>
</dbReference>
<accession>A0A853G1T2</accession>
<dbReference type="Pfam" id="PF00353">
    <property type="entry name" value="HemolysinCabind"/>
    <property type="match status" value="1"/>
</dbReference>
<dbReference type="InterPro" id="IPR013858">
    <property type="entry name" value="Peptidase_M10B_C"/>
</dbReference>
<organism evidence="7 8">
    <name type="scientific">Parapusillimonas granuli</name>
    <dbReference type="NCBI Taxonomy" id="380911"/>
    <lineage>
        <taxon>Bacteria</taxon>
        <taxon>Pseudomonadati</taxon>
        <taxon>Pseudomonadota</taxon>
        <taxon>Betaproteobacteria</taxon>
        <taxon>Burkholderiales</taxon>
        <taxon>Alcaligenaceae</taxon>
        <taxon>Parapusillimonas</taxon>
    </lineage>
</organism>
<dbReference type="PRINTS" id="PR00313">
    <property type="entry name" value="CABNDNGRPT"/>
</dbReference>
<feature type="domain" description="DUF5648" evidence="6">
    <location>
        <begin position="391"/>
        <end position="531"/>
    </location>
</feature>